<proteinExistence type="predicted"/>
<dbReference type="AlphaFoldDB" id="A0A9P1M9T1"/>
<name>A0A9P1M9T1_9PEZI</name>
<reference evidence="1" key="1">
    <citation type="submission" date="2022-11" db="EMBL/GenBank/DDBJ databases">
        <authorList>
            <person name="Scott C."/>
            <person name="Bruce N."/>
        </authorList>
    </citation>
    <scope>NUCLEOTIDE SEQUENCE</scope>
</reference>
<keyword evidence="2" id="KW-1185">Reference proteome</keyword>
<gene>
    <name evidence="1" type="ORF">PPNO1_LOCUS3375</name>
</gene>
<protein>
    <submittedName>
        <fullName evidence="1">Uncharacterized protein</fullName>
    </submittedName>
</protein>
<sequence>MADLRLDGDDDPMVLSDHALAALAEFHSEQDAQVREFERVNSIAEAERSRNAPFDIELFTENWGRSQFWVADFPFSVLLDGIVSNEISVYKRDGGVAGW</sequence>
<dbReference type="OrthoDB" id="206354at2759"/>
<accession>A0A9P1M9T1</accession>
<dbReference type="Proteomes" id="UP000838763">
    <property type="component" value="Unassembled WGS sequence"/>
</dbReference>
<evidence type="ECO:0000313" key="1">
    <source>
        <dbReference type="EMBL" id="CAI4213630.1"/>
    </source>
</evidence>
<evidence type="ECO:0000313" key="2">
    <source>
        <dbReference type="Proteomes" id="UP000838763"/>
    </source>
</evidence>
<dbReference type="EMBL" id="CALLCH030000008">
    <property type="protein sequence ID" value="CAI4213630.1"/>
    <property type="molecule type" value="Genomic_DNA"/>
</dbReference>
<organism evidence="1 2">
    <name type="scientific">Parascedosporium putredinis</name>
    <dbReference type="NCBI Taxonomy" id="1442378"/>
    <lineage>
        <taxon>Eukaryota</taxon>
        <taxon>Fungi</taxon>
        <taxon>Dikarya</taxon>
        <taxon>Ascomycota</taxon>
        <taxon>Pezizomycotina</taxon>
        <taxon>Sordariomycetes</taxon>
        <taxon>Hypocreomycetidae</taxon>
        <taxon>Microascales</taxon>
        <taxon>Microascaceae</taxon>
        <taxon>Parascedosporium</taxon>
    </lineage>
</organism>
<comment type="caution">
    <text evidence="1">The sequence shown here is derived from an EMBL/GenBank/DDBJ whole genome shotgun (WGS) entry which is preliminary data.</text>
</comment>